<dbReference type="Proteomes" id="UP000521676">
    <property type="component" value="Unassembled WGS sequence"/>
</dbReference>
<keyword evidence="1 3" id="KW-0597">Phosphoprotein</keyword>
<feature type="domain" description="HTH luxR-type" evidence="4">
    <location>
        <begin position="171"/>
        <end position="236"/>
    </location>
</feature>
<dbReference type="RefSeq" id="WP_341471619.1">
    <property type="nucleotide sequence ID" value="NZ_CP128400.1"/>
</dbReference>
<dbReference type="SUPFAM" id="SSF52172">
    <property type="entry name" value="CheY-like"/>
    <property type="match status" value="1"/>
</dbReference>
<dbReference type="InterPro" id="IPR001789">
    <property type="entry name" value="Sig_transdc_resp-reg_receiver"/>
</dbReference>
<dbReference type="PROSITE" id="PS50110">
    <property type="entry name" value="RESPONSE_REGULATORY"/>
    <property type="match status" value="1"/>
</dbReference>
<keyword evidence="9" id="KW-1185">Reference proteome</keyword>
<dbReference type="Pfam" id="PF00072">
    <property type="entry name" value="Response_reg"/>
    <property type="match status" value="1"/>
</dbReference>
<evidence type="ECO:0000259" key="5">
    <source>
        <dbReference type="PROSITE" id="PS50110"/>
    </source>
</evidence>
<evidence type="ECO:0000256" key="2">
    <source>
        <dbReference type="ARBA" id="ARBA00023125"/>
    </source>
</evidence>
<dbReference type="Gene3D" id="3.40.50.2300">
    <property type="match status" value="1"/>
</dbReference>
<proteinExistence type="predicted"/>
<reference evidence="7" key="2">
    <citation type="journal article" date="2024" name="Nature">
        <title>Anoxygenic phototroph of the Chloroflexota uses a type I reaction centre.</title>
        <authorList>
            <person name="Tsuji J.M."/>
            <person name="Shaw N.A."/>
            <person name="Nagashima S."/>
            <person name="Venkiteswaran J.J."/>
            <person name="Schiff S.L."/>
            <person name="Watanabe T."/>
            <person name="Fukui M."/>
            <person name="Hanada S."/>
            <person name="Tank M."/>
            <person name="Neufeld J.D."/>
        </authorList>
    </citation>
    <scope>NUCLEOTIDE SEQUENCE</scope>
    <source>
        <strain evidence="7">L227-S17</strain>
    </source>
</reference>
<dbReference type="EMBL" id="JACATZ010000003">
    <property type="protein sequence ID" value="NWJ47842.1"/>
    <property type="molecule type" value="Genomic_DNA"/>
</dbReference>
<dbReference type="CDD" id="cd17535">
    <property type="entry name" value="REC_NarL-like"/>
    <property type="match status" value="1"/>
</dbReference>
<evidence type="ECO:0000256" key="1">
    <source>
        <dbReference type="ARBA" id="ARBA00022553"/>
    </source>
</evidence>
<evidence type="ECO:0000313" key="6">
    <source>
        <dbReference type="EMBL" id="NWJ47842.1"/>
    </source>
</evidence>
<dbReference type="Pfam" id="PF00196">
    <property type="entry name" value="GerE"/>
    <property type="match status" value="1"/>
</dbReference>
<dbReference type="Proteomes" id="UP001431572">
    <property type="component" value="Chromosome 2"/>
</dbReference>
<feature type="modified residue" description="4-aspartylphosphate" evidence="3">
    <location>
        <position position="75"/>
    </location>
</feature>
<gene>
    <name evidence="6" type="ORF">HXX08_18470</name>
    <name evidence="7" type="ORF">OZ401_003376</name>
</gene>
<dbReference type="InterPro" id="IPR011006">
    <property type="entry name" value="CheY-like_superfamily"/>
</dbReference>
<dbReference type="PROSITE" id="PS00622">
    <property type="entry name" value="HTH_LUXR_1"/>
    <property type="match status" value="1"/>
</dbReference>
<dbReference type="InterPro" id="IPR058245">
    <property type="entry name" value="NreC/VraR/RcsB-like_REC"/>
</dbReference>
<dbReference type="GO" id="GO:0000160">
    <property type="term" value="P:phosphorelay signal transduction system"/>
    <property type="evidence" value="ECO:0007669"/>
    <property type="project" value="InterPro"/>
</dbReference>
<sequence length="239" mass="26020">MISQTDDYFQESVITSYSPSTPITVLIVDDHQIVLEGLRSILSEDPGVSVVGEARDGAEAIAQALKYKPNVILMDIMMPGMNGIEATIRLKAQLPCTRVVMLTMYSADTNIIESVRAGAVGYVLKDASKELLCETIRNANAGHVLVKSEMLRHALTVMANVRGQALARGGEGLANYHLSERELDVLKLVTEGWTNRQIGTSLMISEETVKKHMQNIITKLGAQDRTNAAVKAIRSGLVN</sequence>
<evidence type="ECO:0000313" key="7">
    <source>
        <dbReference type="EMBL" id="WJW69746.1"/>
    </source>
</evidence>
<dbReference type="PANTHER" id="PTHR43214:SF43">
    <property type="entry name" value="TWO-COMPONENT RESPONSE REGULATOR"/>
    <property type="match status" value="1"/>
</dbReference>
<dbReference type="GO" id="GO:0006355">
    <property type="term" value="P:regulation of DNA-templated transcription"/>
    <property type="evidence" value="ECO:0007669"/>
    <property type="project" value="InterPro"/>
</dbReference>
<keyword evidence="2" id="KW-0238">DNA-binding</keyword>
<dbReference type="CDD" id="cd06170">
    <property type="entry name" value="LuxR_C_like"/>
    <property type="match status" value="1"/>
</dbReference>
<evidence type="ECO:0000259" key="4">
    <source>
        <dbReference type="PROSITE" id="PS50043"/>
    </source>
</evidence>
<reference evidence="6 8" key="1">
    <citation type="submission" date="2020-06" db="EMBL/GenBank/DDBJ databases">
        <title>Anoxygenic phototrophic Chloroflexota member uses a Type I reaction center.</title>
        <authorList>
            <person name="Tsuji J.M."/>
            <person name="Shaw N.A."/>
            <person name="Nagashima S."/>
            <person name="Venkiteswaran J."/>
            <person name="Schiff S.L."/>
            <person name="Hanada S."/>
            <person name="Tank M."/>
            <person name="Neufeld J.D."/>
        </authorList>
    </citation>
    <scope>NUCLEOTIDE SEQUENCE [LARGE SCALE GENOMIC DNA]</scope>
    <source>
        <strain evidence="6">L227-S17</strain>
    </source>
</reference>
<protein>
    <submittedName>
        <fullName evidence="6">Response regulator transcription factor</fullName>
    </submittedName>
</protein>
<dbReference type="SMART" id="SM00421">
    <property type="entry name" value="HTH_LUXR"/>
    <property type="match status" value="1"/>
</dbReference>
<organism evidence="6 8">
    <name type="scientific">Candidatus Chlorohelix allophototropha</name>
    <dbReference type="NCBI Taxonomy" id="3003348"/>
    <lineage>
        <taxon>Bacteria</taxon>
        <taxon>Bacillati</taxon>
        <taxon>Chloroflexota</taxon>
        <taxon>Chloroflexia</taxon>
        <taxon>Candidatus Chloroheliales</taxon>
        <taxon>Candidatus Chloroheliaceae</taxon>
        <taxon>Candidatus Chlorohelix</taxon>
    </lineage>
</organism>
<dbReference type="GO" id="GO:0003677">
    <property type="term" value="F:DNA binding"/>
    <property type="evidence" value="ECO:0007669"/>
    <property type="project" value="UniProtKB-KW"/>
</dbReference>
<evidence type="ECO:0000313" key="8">
    <source>
        <dbReference type="Proteomes" id="UP000521676"/>
    </source>
</evidence>
<dbReference type="SMART" id="SM00448">
    <property type="entry name" value="REC"/>
    <property type="match status" value="1"/>
</dbReference>
<dbReference type="InterPro" id="IPR039420">
    <property type="entry name" value="WalR-like"/>
</dbReference>
<dbReference type="PRINTS" id="PR00038">
    <property type="entry name" value="HTHLUXR"/>
</dbReference>
<feature type="domain" description="Response regulatory" evidence="5">
    <location>
        <begin position="24"/>
        <end position="140"/>
    </location>
</feature>
<dbReference type="AlphaFoldDB" id="A0A8T7M7B8"/>
<evidence type="ECO:0000313" key="9">
    <source>
        <dbReference type="Proteomes" id="UP001431572"/>
    </source>
</evidence>
<accession>A0A8T7M7B8</accession>
<evidence type="ECO:0000256" key="3">
    <source>
        <dbReference type="PROSITE-ProRule" id="PRU00169"/>
    </source>
</evidence>
<name>A0A8T7M7B8_9CHLR</name>
<dbReference type="PROSITE" id="PS50043">
    <property type="entry name" value="HTH_LUXR_2"/>
    <property type="match status" value="1"/>
</dbReference>
<dbReference type="EMBL" id="CP128400">
    <property type="protein sequence ID" value="WJW69746.1"/>
    <property type="molecule type" value="Genomic_DNA"/>
</dbReference>
<dbReference type="InterPro" id="IPR000792">
    <property type="entry name" value="Tscrpt_reg_LuxR_C"/>
</dbReference>
<dbReference type="PANTHER" id="PTHR43214">
    <property type="entry name" value="TWO-COMPONENT RESPONSE REGULATOR"/>
    <property type="match status" value="1"/>
</dbReference>